<feature type="chain" id="PRO_5008746775" description="Vanadium-dependent haloperoxidase" evidence="2">
    <location>
        <begin position="35"/>
        <end position="496"/>
    </location>
</feature>
<dbReference type="Proteomes" id="UP000198959">
    <property type="component" value="Unassembled WGS sequence"/>
</dbReference>
<dbReference type="Gene3D" id="1.10.606.10">
    <property type="entry name" value="Vanadium-containing Chloroperoxidase, domain 2"/>
    <property type="match status" value="1"/>
</dbReference>
<feature type="domain" description="Vanadium-dependent haloperoxidase NapH1-like second helical-bundle" evidence="4">
    <location>
        <begin position="328"/>
        <end position="495"/>
    </location>
</feature>
<dbReference type="PROSITE" id="PS51318">
    <property type="entry name" value="TAT"/>
    <property type="match status" value="1"/>
</dbReference>
<feature type="compositionally biased region" description="Basic and acidic residues" evidence="1">
    <location>
        <begin position="175"/>
        <end position="191"/>
    </location>
</feature>
<protein>
    <recommendedName>
        <fullName evidence="7">Vanadium-dependent haloperoxidase</fullName>
    </recommendedName>
</protein>
<feature type="signal peptide" evidence="2">
    <location>
        <begin position="1"/>
        <end position="34"/>
    </location>
</feature>
<feature type="domain" description="DUF6851" evidence="3">
    <location>
        <begin position="80"/>
        <end position="219"/>
    </location>
</feature>
<evidence type="ECO:0000256" key="1">
    <source>
        <dbReference type="SAM" id="MobiDB-lite"/>
    </source>
</evidence>
<proteinExistence type="predicted"/>
<evidence type="ECO:0000313" key="5">
    <source>
        <dbReference type="EMBL" id="SCL41879.1"/>
    </source>
</evidence>
<dbReference type="STRING" id="145854.GA0074692_6540"/>
<dbReference type="GO" id="GO:0004601">
    <property type="term" value="F:peroxidase activity"/>
    <property type="evidence" value="ECO:0007669"/>
    <property type="project" value="InterPro"/>
</dbReference>
<dbReference type="InterPro" id="IPR036938">
    <property type="entry name" value="PAP2/HPO_sf"/>
</dbReference>
<reference evidence="6" key="1">
    <citation type="submission" date="2016-06" db="EMBL/GenBank/DDBJ databases">
        <authorList>
            <person name="Varghese N."/>
            <person name="Submissions Spin"/>
        </authorList>
    </citation>
    <scope>NUCLEOTIDE SEQUENCE [LARGE SCALE GENOMIC DNA]</scope>
    <source>
        <strain evidence="6">DSM 43817</strain>
    </source>
</reference>
<dbReference type="RefSeq" id="WP_218106732.1">
    <property type="nucleotide sequence ID" value="NZ_FMHW01000002.1"/>
</dbReference>
<evidence type="ECO:0000259" key="3">
    <source>
        <dbReference type="Pfam" id="PF21167"/>
    </source>
</evidence>
<dbReference type="InterPro" id="IPR052559">
    <property type="entry name" value="V-haloperoxidase"/>
</dbReference>
<dbReference type="PANTHER" id="PTHR34599:SF2">
    <property type="entry name" value="TRAF-TYPE DOMAIN-CONTAINING PROTEIN"/>
    <property type="match status" value="1"/>
</dbReference>
<evidence type="ECO:0008006" key="7">
    <source>
        <dbReference type="Google" id="ProtNLM"/>
    </source>
</evidence>
<dbReference type="SUPFAM" id="SSF48317">
    <property type="entry name" value="Acid phosphatase/Vanadium-dependent haloperoxidase"/>
    <property type="match status" value="1"/>
</dbReference>
<dbReference type="InterPro" id="IPR006311">
    <property type="entry name" value="TAT_signal"/>
</dbReference>
<keyword evidence="6" id="KW-1185">Reference proteome</keyword>
<evidence type="ECO:0000313" key="6">
    <source>
        <dbReference type="Proteomes" id="UP000198959"/>
    </source>
</evidence>
<sequence length="496" mass="54291">MTILRRLRRRRLGGVVALAVTMALAGSLTSGVSAAPQEEAAFDLDHGNVLLEVVYPTFNMVSRTESLGRPQSWTLDHAMLLELPWFDAIAPYHPTAVGIFSDLGRRPAAEHTTRNKNIAVTYSAFTSFNAVLPQYRSTWLGMMELAGLDPNNTAEDPTTASGIGILAAKNAAAARKNDGSNRDGDAGDRKYNQQPYADYTGYRPVNTAYQLRNPSRWQPNTTSAREVFTAQEFATPQFGRVKPFTYDSPQEFRVAPPTNSNHLDRRAYRSQADAVLRASANLDDRQKVTAELFNDNVRPFGIVAGAIARGNVHLNTEETVRYVAASVVAGVDVVIASWYLMRKYDSVRPYSAIRYLYGEKKLTAWGGPGKGTVNDITGDEWQGYLSSLAFASPEYPSASAALCLAYTQQARRFIGTDQLNIAWPVAKGSSLVEPGVTPASDLTLSWSSLSAFASDCGQSRVWGGDNFPSSVEAAKQYAPQIGDRAYDFVQRKLNGR</sequence>
<gene>
    <name evidence="5" type="ORF">GA0074692_6540</name>
</gene>
<name>A0A1C6TJG6_9ACTN</name>
<organism evidence="5 6">
    <name type="scientific">Micromonospora pallida</name>
    <dbReference type="NCBI Taxonomy" id="145854"/>
    <lineage>
        <taxon>Bacteria</taxon>
        <taxon>Bacillati</taxon>
        <taxon>Actinomycetota</taxon>
        <taxon>Actinomycetes</taxon>
        <taxon>Micromonosporales</taxon>
        <taxon>Micromonosporaceae</taxon>
        <taxon>Micromonospora</taxon>
    </lineage>
</organism>
<dbReference type="InterPro" id="IPR055161">
    <property type="entry name" value="NapH1-like_2nd"/>
</dbReference>
<dbReference type="Pfam" id="PF21167">
    <property type="entry name" value="DUF6851"/>
    <property type="match status" value="1"/>
</dbReference>
<dbReference type="AlphaFoldDB" id="A0A1C6TJG6"/>
<dbReference type="InterPro" id="IPR016119">
    <property type="entry name" value="Br/Cl_peroxidase_C"/>
</dbReference>
<dbReference type="Pfam" id="PF22778">
    <property type="entry name" value="VCPO_2nd"/>
    <property type="match status" value="1"/>
</dbReference>
<accession>A0A1C6TJG6</accession>
<keyword evidence="2" id="KW-0732">Signal</keyword>
<dbReference type="PANTHER" id="PTHR34599">
    <property type="entry name" value="PEROXIDASE-RELATED"/>
    <property type="match status" value="1"/>
</dbReference>
<evidence type="ECO:0000259" key="4">
    <source>
        <dbReference type="Pfam" id="PF22778"/>
    </source>
</evidence>
<evidence type="ECO:0000256" key="2">
    <source>
        <dbReference type="SAM" id="SignalP"/>
    </source>
</evidence>
<dbReference type="InterPro" id="IPR049283">
    <property type="entry name" value="DUF6851"/>
</dbReference>
<dbReference type="EMBL" id="FMHW01000002">
    <property type="protein sequence ID" value="SCL41879.1"/>
    <property type="molecule type" value="Genomic_DNA"/>
</dbReference>
<feature type="region of interest" description="Disordered" evidence="1">
    <location>
        <begin position="174"/>
        <end position="199"/>
    </location>
</feature>